<evidence type="ECO:0000256" key="3">
    <source>
        <dbReference type="ARBA" id="ARBA00022884"/>
    </source>
</evidence>
<dbReference type="EMBL" id="WUMV01000001">
    <property type="protein sequence ID" value="MXN63707.1"/>
    <property type="molecule type" value="Genomic_DNA"/>
</dbReference>
<dbReference type="GO" id="GO:0006402">
    <property type="term" value="P:mRNA catabolic process"/>
    <property type="evidence" value="ECO:0007669"/>
    <property type="project" value="InterPro"/>
</dbReference>
<dbReference type="GO" id="GO:1902209">
    <property type="term" value="P:negative regulation of bacterial-type flagellum assembly"/>
    <property type="evidence" value="ECO:0007669"/>
    <property type="project" value="InterPro"/>
</dbReference>
<keyword evidence="4" id="KW-0969">Cilium</keyword>
<organism evidence="4 5">
    <name type="scientific">Stappia sediminis</name>
    <dbReference type="NCBI Taxonomy" id="2692190"/>
    <lineage>
        <taxon>Bacteria</taxon>
        <taxon>Pseudomonadati</taxon>
        <taxon>Pseudomonadota</taxon>
        <taxon>Alphaproteobacteria</taxon>
        <taxon>Hyphomicrobiales</taxon>
        <taxon>Stappiaceae</taxon>
        <taxon>Stappia</taxon>
    </lineage>
</organism>
<dbReference type="RefSeq" id="WP_160773943.1">
    <property type="nucleotide sequence ID" value="NZ_WUMV01000001.1"/>
</dbReference>
<keyword evidence="5" id="KW-1185">Reference proteome</keyword>
<evidence type="ECO:0000256" key="1">
    <source>
        <dbReference type="ARBA" id="ARBA00022491"/>
    </source>
</evidence>
<dbReference type="GO" id="GO:0044781">
    <property type="term" value="P:bacterial-type flagellum organization"/>
    <property type="evidence" value="ECO:0007669"/>
    <property type="project" value="UniProtKB-KW"/>
</dbReference>
<keyword evidence="1" id="KW-0678">Repressor</keyword>
<keyword evidence="3" id="KW-0694">RNA-binding</keyword>
<keyword evidence="2" id="KW-1005">Bacterial flagellum biogenesis</keyword>
<evidence type="ECO:0000256" key="2">
    <source>
        <dbReference type="ARBA" id="ARBA00022795"/>
    </source>
</evidence>
<dbReference type="Proteomes" id="UP000433101">
    <property type="component" value="Unassembled WGS sequence"/>
</dbReference>
<keyword evidence="4" id="KW-0282">Flagellum</keyword>
<evidence type="ECO:0000313" key="5">
    <source>
        <dbReference type="Proteomes" id="UP000433101"/>
    </source>
</evidence>
<keyword evidence="4" id="KW-0966">Cell projection</keyword>
<accession>A0A7X3S660</accession>
<evidence type="ECO:0000313" key="4">
    <source>
        <dbReference type="EMBL" id="MXN63707.1"/>
    </source>
</evidence>
<dbReference type="Pfam" id="PF07378">
    <property type="entry name" value="FlbT"/>
    <property type="match status" value="1"/>
</dbReference>
<reference evidence="4 5" key="1">
    <citation type="submission" date="2019-12" db="EMBL/GenBank/DDBJ databases">
        <authorList>
            <person name="Li M."/>
        </authorList>
    </citation>
    <scope>NUCLEOTIDE SEQUENCE [LARGE SCALE GENOMIC DNA]</scope>
    <source>
        <strain evidence="4 5">GBMRC 2046</strain>
    </source>
</reference>
<gene>
    <name evidence="4" type="primary">flbT</name>
    <name evidence="4" type="ORF">GR183_02220</name>
</gene>
<comment type="caution">
    <text evidence="4">The sequence shown here is derived from an EMBL/GenBank/DDBJ whole genome shotgun (WGS) entry which is preliminary data.</text>
</comment>
<dbReference type="NCBIfam" id="NF009432">
    <property type="entry name" value="PRK12791.1"/>
    <property type="match status" value="1"/>
</dbReference>
<proteinExistence type="predicted"/>
<name>A0A7X3S660_9HYPH</name>
<sequence>MALKIELKPQERIVIGSTVIRNGDHRASFFIEGEEPILREKDIVTADTATTPARRIYLAVQLMYLNKDILAHKEIYFALVRDFLDAAPSAASYVDAINQQILTGSLYHALKRARDLVKYEQELIEHAKSCSLGLSEDQPDHS</sequence>
<dbReference type="AlphaFoldDB" id="A0A7X3S660"/>
<dbReference type="GO" id="GO:0048027">
    <property type="term" value="F:mRNA 5'-UTR binding"/>
    <property type="evidence" value="ECO:0007669"/>
    <property type="project" value="InterPro"/>
</dbReference>
<protein>
    <submittedName>
        <fullName evidence="4">Flagellar biosynthesis repressor FlbT</fullName>
    </submittedName>
</protein>
<dbReference type="InterPro" id="IPR009967">
    <property type="entry name" value="Flagellum_FlbT"/>
</dbReference>